<dbReference type="SMART" id="SM00487">
    <property type="entry name" value="DEXDc"/>
    <property type="match status" value="1"/>
</dbReference>
<dbReference type="PANTHER" id="PTHR13710">
    <property type="entry name" value="DNA HELICASE RECQ FAMILY MEMBER"/>
    <property type="match status" value="1"/>
</dbReference>
<dbReference type="Pfam" id="PF00270">
    <property type="entry name" value="DEAD"/>
    <property type="match status" value="1"/>
</dbReference>
<evidence type="ECO:0000259" key="9">
    <source>
        <dbReference type="PROSITE" id="PS51192"/>
    </source>
</evidence>
<dbReference type="InterPro" id="IPR027417">
    <property type="entry name" value="P-loop_NTPase"/>
</dbReference>
<evidence type="ECO:0000256" key="7">
    <source>
        <dbReference type="ARBA" id="ARBA00034808"/>
    </source>
</evidence>
<dbReference type="SMART" id="SM00490">
    <property type="entry name" value="HELICc"/>
    <property type="match status" value="1"/>
</dbReference>
<dbReference type="GO" id="GO:0005524">
    <property type="term" value="F:ATP binding"/>
    <property type="evidence" value="ECO:0007669"/>
    <property type="project" value="UniProtKB-KW"/>
</dbReference>
<dbReference type="GO" id="GO:0003677">
    <property type="term" value="F:DNA binding"/>
    <property type="evidence" value="ECO:0007669"/>
    <property type="project" value="UniProtKB-KW"/>
</dbReference>
<gene>
    <name evidence="11" type="ORF">CERSUDRAFT_29423</name>
</gene>
<keyword evidence="2" id="KW-0547">Nucleotide-binding</keyword>
<dbReference type="STRING" id="914234.M2RF53"/>
<dbReference type="GO" id="GO:0043138">
    <property type="term" value="F:3'-5' DNA helicase activity"/>
    <property type="evidence" value="ECO:0007669"/>
    <property type="project" value="UniProtKB-EC"/>
</dbReference>
<keyword evidence="3" id="KW-0067">ATP-binding</keyword>
<keyword evidence="4" id="KW-0238">DNA-binding</keyword>
<dbReference type="PROSITE" id="PS51192">
    <property type="entry name" value="HELICASE_ATP_BIND_1"/>
    <property type="match status" value="1"/>
</dbReference>
<dbReference type="GO" id="GO:0005737">
    <property type="term" value="C:cytoplasm"/>
    <property type="evidence" value="ECO:0007669"/>
    <property type="project" value="TreeGrafter"/>
</dbReference>
<evidence type="ECO:0000256" key="8">
    <source>
        <dbReference type="SAM" id="MobiDB-lite"/>
    </source>
</evidence>
<evidence type="ECO:0000256" key="5">
    <source>
        <dbReference type="ARBA" id="ARBA00023235"/>
    </source>
</evidence>
<evidence type="ECO:0000259" key="10">
    <source>
        <dbReference type="PROSITE" id="PS51194"/>
    </source>
</evidence>
<reference evidence="11 12" key="1">
    <citation type="journal article" date="2012" name="Proc. Natl. Acad. Sci. U.S.A.">
        <title>Comparative genomics of Ceriporiopsis subvermispora and Phanerochaete chrysosporium provide insight into selective ligninolysis.</title>
        <authorList>
            <person name="Fernandez-Fueyo E."/>
            <person name="Ruiz-Duenas F.J."/>
            <person name="Ferreira P."/>
            <person name="Floudas D."/>
            <person name="Hibbett D.S."/>
            <person name="Canessa P."/>
            <person name="Larrondo L.F."/>
            <person name="James T.Y."/>
            <person name="Seelenfreund D."/>
            <person name="Lobos S."/>
            <person name="Polanco R."/>
            <person name="Tello M."/>
            <person name="Honda Y."/>
            <person name="Watanabe T."/>
            <person name="Watanabe T."/>
            <person name="Ryu J.S."/>
            <person name="Kubicek C.P."/>
            <person name="Schmoll M."/>
            <person name="Gaskell J."/>
            <person name="Hammel K.E."/>
            <person name="St John F.J."/>
            <person name="Vanden Wymelenberg A."/>
            <person name="Sabat G."/>
            <person name="Splinter BonDurant S."/>
            <person name="Syed K."/>
            <person name="Yadav J.S."/>
            <person name="Doddapaneni H."/>
            <person name="Subramanian V."/>
            <person name="Lavin J.L."/>
            <person name="Oguiza J.A."/>
            <person name="Perez G."/>
            <person name="Pisabarro A.G."/>
            <person name="Ramirez L."/>
            <person name="Santoyo F."/>
            <person name="Master E."/>
            <person name="Coutinho P.M."/>
            <person name="Henrissat B."/>
            <person name="Lombard V."/>
            <person name="Magnuson J.K."/>
            <person name="Kuees U."/>
            <person name="Hori C."/>
            <person name="Igarashi K."/>
            <person name="Samejima M."/>
            <person name="Held B.W."/>
            <person name="Barry K.W."/>
            <person name="LaButti K.M."/>
            <person name="Lapidus A."/>
            <person name="Lindquist E.A."/>
            <person name="Lucas S.M."/>
            <person name="Riley R."/>
            <person name="Salamov A.A."/>
            <person name="Hoffmeister D."/>
            <person name="Schwenk D."/>
            <person name="Hadar Y."/>
            <person name="Yarden O."/>
            <person name="de Vries R.P."/>
            <person name="Wiebenga A."/>
            <person name="Stenlid J."/>
            <person name="Eastwood D."/>
            <person name="Grigoriev I.V."/>
            <person name="Berka R.M."/>
            <person name="Blanchette R.A."/>
            <person name="Kersten P."/>
            <person name="Martinez A.T."/>
            <person name="Vicuna R."/>
            <person name="Cullen D."/>
        </authorList>
    </citation>
    <scope>NUCLEOTIDE SEQUENCE [LARGE SCALE GENOMIC DNA]</scope>
    <source>
        <strain evidence="11 12">B</strain>
    </source>
</reference>
<dbReference type="OrthoDB" id="3238224at2759"/>
<feature type="domain" description="Helicase C-terminal" evidence="10">
    <location>
        <begin position="239"/>
        <end position="421"/>
    </location>
</feature>
<dbReference type="SUPFAM" id="SSF52540">
    <property type="entry name" value="P-loop containing nucleoside triphosphate hydrolases"/>
    <property type="match status" value="1"/>
</dbReference>
<dbReference type="InterPro" id="IPR014001">
    <property type="entry name" value="Helicase_ATP-bd"/>
</dbReference>
<dbReference type="PROSITE" id="PS51194">
    <property type="entry name" value="HELICASE_CTER"/>
    <property type="match status" value="1"/>
</dbReference>
<evidence type="ECO:0000256" key="1">
    <source>
        <dbReference type="ARBA" id="ARBA00005446"/>
    </source>
</evidence>
<dbReference type="Proteomes" id="UP000016930">
    <property type="component" value="Unassembled WGS sequence"/>
</dbReference>
<dbReference type="GO" id="GO:0005694">
    <property type="term" value="C:chromosome"/>
    <property type="evidence" value="ECO:0007669"/>
    <property type="project" value="TreeGrafter"/>
</dbReference>
<comment type="catalytic activity">
    <reaction evidence="6">
        <text>Couples ATP hydrolysis with the unwinding of duplex DNA by translocating in the 3'-5' direction.</text>
        <dbReference type="EC" id="5.6.2.4"/>
    </reaction>
</comment>
<feature type="non-terminal residue" evidence="11">
    <location>
        <position position="1"/>
    </location>
</feature>
<dbReference type="GO" id="GO:0000724">
    <property type="term" value="P:double-strand break repair via homologous recombination"/>
    <property type="evidence" value="ECO:0007669"/>
    <property type="project" value="TreeGrafter"/>
</dbReference>
<protein>
    <recommendedName>
        <fullName evidence="7">DNA 3'-5' helicase</fullName>
        <ecNumber evidence="7">5.6.2.4</ecNumber>
    </recommendedName>
</protein>
<dbReference type="HOGENOM" id="CLU_001103_19_4_1"/>
<dbReference type="InterPro" id="IPR001650">
    <property type="entry name" value="Helicase_C-like"/>
</dbReference>
<dbReference type="InterPro" id="IPR011545">
    <property type="entry name" value="DEAD/DEAH_box_helicase_dom"/>
</dbReference>
<dbReference type="EC" id="5.6.2.4" evidence="7"/>
<comment type="similarity">
    <text evidence="1">Belongs to the helicase family. RecQ subfamily.</text>
</comment>
<feature type="region of interest" description="Disordered" evidence="8">
    <location>
        <begin position="391"/>
        <end position="444"/>
    </location>
</feature>
<dbReference type="Pfam" id="PF00271">
    <property type="entry name" value="Helicase_C"/>
    <property type="match status" value="1"/>
</dbReference>
<dbReference type="AlphaFoldDB" id="M2RF53"/>
<evidence type="ECO:0000256" key="4">
    <source>
        <dbReference type="ARBA" id="ARBA00023125"/>
    </source>
</evidence>
<evidence type="ECO:0000313" key="11">
    <source>
        <dbReference type="EMBL" id="EMD37426.1"/>
    </source>
</evidence>
<dbReference type="PANTHER" id="PTHR13710:SF105">
    <property type="entry name" value="ATP-DEPENDENT DNA HELICASE Q1"/>
    <property type="match status" value="1"/>
</dbReference>
<evidence type="ECO:0000313" key="12">
    <source>
        <dbReference type="Proteomes" id="UP000016930"/>
    </source>
</evidence>
<dbReference type="CDD" id="cd17920">
    <property type="entry name" value="DEXHc_RecQ"/>
    <property type="match status" value="1"/>
</dbReference>
<feature type="non-terminal residue" evidence="11">
    <location>
        <position position="590"/>
    </location>
</feature>
<dbReference type="EMBL" id="KB445796">
    <property type="protein sequence ID" value="EMD37426.1"/>
    <property type="molecule type" value="Genomic_DNA"/>
</dbReference>
<evidence type="ECO:0000256" key="6">
    <source>
        <dbReference type="ARBA" id="ARBA00034617"/>
    </source>
</evidence>
<keyword evidence="12" id="KW-1185">Reference proteome</keyword>
<feature type="domain" description="Helicase ATP-binding" evidence="9">
    <location>
        <begin position="36"/>
        <end position="213"/>
    </location>
</feature>
<sequence length="590" mass="65350">QIRPTISSQELDSLAGCMRSKYGWSSDPRPFQMAGIKAQLEGSDAIIQAATGSGKTAIAAGAHLWDGAKGKITIMVCPLLALEEEMVNTFRNEFGLSAVALNSTNGACSPLVISRILSNKYHIILVSPEMLQSRTFINRLLRNSQFTRRVLSVIVDEAHCISHWGANFRKKFASLGIVRAFLPRDVPVIAVTATLTARVRKDLLSKLHFAKTGFLNRNEGNNRPNVSLVVRACEYPQSSYRDLDFIIPNSVHTAADIPKTYVYADNIKAGGDIVDHLQSLLRSRNPTLVSAGLIRPFNAAFSQDYKREAMAAFRRVPDPGSTESLVRILVCTDAAGMGCNIPDVDLVVQWKLPATLSNWIQRAGRAARGRGRTGLAVLLVERSAYSIDLSTAGGQRPVKGRQRGKQNQAREKTKRQVPKDYAKSRGVNRGSSQGKDEIIPLTNEPPVDLDALDEGLLSFVQTTRCRREVWSTVFESALPIPCCDICEPSLLDRTRPPKVALAKVKLPRRGKPHPGVQVELESWRETVWQRDHVHAHYDSAAILDDSTVDLLSSIGEVDDRVYTELLETAWIWWDLHGPELLRLLTSLDRP</sequence>
<dbReference type="Gene3D" id="3.40.50.300">
    <property type="entry name" value="P-loop containing nucleotide triphosphate hydrolases"/>
    <property type="match status" value="2"/>
</dbReference>
<evidence type="ECO:0000256" key="3">
    <source>
        <dbReference type="ARBA" id="ARBA00022840"/>
    </source>
</evidence>
<accession>M2RF53</accession>
<keyword evidence="5" id="KW-0413">Isomerase</keyword>
<proteinExistence type="inferred from homology"/>
<organism evidence="11 12">
    <name type="scientific">Ceriporiopsis subvermispora (strain B)</name>
    <name type="common">White-rot fungus</name>
    <name type="synonym">Gelatoporia subvermispora</name>
    <dbReference type="NCBI Taxonomy" id="914234"/>
    <lineage>
        <taxon>Eukaryota</taxon>
        <taxon>Fungi</taxon>
        <taxon>Dikarya</taxon>
        <taxon>Basidiomycota</taxon>
        <taxon>Agaricomycotina</taxon>
        <taxon>Agaricomycetes</taxon>
        <taxon>Polyporales</taxon>
        <taxon>Gelatoporiaceae</taxon>
        <taxon>Gelatoporia</taxon>
    </lineage>
</organism>
<evidence type="ECO:0000256" key="2">
    <source>
        <dbReference type="ARBA" id="ARBA00022741"/>
    </source>
</evidence>
<dbReference type="GO" id="GO:0009378">
    <property type="term" value="F:four-way junction helicase activity"/>
    <property type="evidence" value="ECO:0007669"/>
    <property type="project" value="TreeGrafter"/>
</dbReference>
<name>M2RF53_CERS8</name>